<protein>
    <recommendedName>
        <fullName evidence="1">Mutator-like transposase domain-containing protein</fullName>
    </recommendedName>
</protein>
<dbReference type="Proteomes" id="UP001159363">
    <property type="component" value="Chromosome 1"/>
</dbReference>
<dbReference type="EMBL" id="JARBHB010000001">
    <property type="protein sequence ID" value="KAJ8896339.1"/>
    <property type="molecule type" value="Genomic_DNA"/>
</dbReference>
<evidence type="ECO:0000313" key="2">
    <source>
        <dbReference type="EMBL" id="KAJ8896339.1"/>
    </source>
</evidence>
<accession>A0ABQ9II74</accession>
<proteinExistence type="predicted"/>
<name>A0ABQ9II74_9NEOP</name>
<reference evidence="2 3" key="1">
    <citation type="submission" date="2023-02" db="EMBL/GenBank/DDBJ databases">
        <title>LHISI_Scaffold_Assembly.</title>
        <authorList>
            <person name="Stuart O.P."/>
            <person name="Cleave R."/>
            <person name="Magrath M.J.L."/>
            <person name="Mikheyev A.S."/>
        </authorList>
    </citation>
    <scope>NUCLEOTIDE SEQUENCE [LARGE SCALE GENOMIC DNA]</scope>
    <source>
        <strain evidence="2">Daus_M_001</strain>
        <tissue evidence="2">Leg muscle</tissue>
    </source>
</reference>
<evidence type="ECO:0000313" key="3">
    <source>
        <dbReference type="Proteomes" id="UP001159363"/>
    </source>
</evidence>
<dbReference type="Pfam" id="PF20700">
    <property type="entry name" value="Mutator"/>
    <property type="match status" value="1"/>
</dbReference>
<evidence type="ECO:0000259" key="1">
    <source>
        <dbReference type="Pfam" id="PF20700"/>
    </source>
</evidence>
<feature type="domain" description="Mutator-like transposase" evidence="1">
    <location>
        <begin position="21"/>
        <end position="186"/>
    </location>
</feature>
<gene>
    <name evidence="2" type="ORF">PR048_001683</name>
</gene>
<keyword evidence="3" id="KW-1185">Reference proteome</keyword>
<comment type="caution">
    <text evidence="2">The sequence shown here is derived from an EMBL/GenBank/DDBJ whole genome shotgun (WGS) entry which is preliminary data.</text>
</comment>
<organism evidence="2 3">
    <name type="scientific">Dryococelus australis</name>
    <dbReference type="NCBI Taxonomy" id="614101"/>
    <lineage>
        <taxon>Eukaryota</taxon>
        <taxon>Metazoa</taxon>
        <taxon>Ecdysozoa</taxon>
        <taxon>Arthropoda</taxon>
        <taxon>Hexapoda</taxon>
        <taxon>Insecta</taxon>
        <taxon>Pterygota</taxon>
        <taxon>Neoptera</taxon>
        <taxon>Polyneoptera</taxon>
        <taxon>Phasmatodea</taxon>
        <taxon>Verophasmatodea</taxon>
        <taxon>Anareolatae</taxon>
        <taxon>Phasmatidae</taxon>
        <taxon>Eurycanthinae</taxon>
        <taxon>Dryococelus</taxon>
    </lineage>
</organism>
<dbReference type="InterPro" id="IPR049012">
    <property type="entry name" value="Mutator_transp_dom"/>
</dbReference>
<sequence length="395" mass="44539">MRVPIVATSCPDSPRPYTTLLLPSITRNSYCCICTRYAELKGRPHEHVCFKNWRRTPTAMEAGIIVEGFKHSMSMHRLKFGRIIGKYDSPRTMSQLRYIYMKVCSNHILKNYSRRLREVGKKTRYAAGLVPVSVIRSVSAEIQLRLSAAVTGAMKYRSAQKYPSLQERIGELKNGIQNDPFHVSVTTACVKKMGIFVNGRSKVGESGSEFENSGHIIAAKNLVALHASRLIHNVPTNQTETFNSIVCKYVGGKRFNHVSCQLIDVNSGGKMEAILYKIEKFANVTSNAKNFPRQSDAKDMNKTQEKVKRKHLVLSGPDCRYGLESNVPDLDSPEFQKKNDEFLTSLVLSDEDRNSLQVNTTAQGNCDLWKVERHKRLTASSFGRLCKMRNSTPRA</sequence>